<dbReference type="AlphaFoldDB" id="A0AAI9TEJ7"/>
<dbReference type="Proteomes" id="UP001227192">
    <property type="component" value="Unassembled WGS sequence"/>
</dbReference>
<comment type="caution">
    <text evidence="1">The sequence shown here is derived from an EMBL/GenBank/DDBJ whole genome shotgun (WGS) entry which is preliminary data.</text>
</comment>
<dbReference type="EMBL" id="LACB01000241">
    <property type="protein sequence ID" value="KAJ9485890.1"/>
    <property type="molecule type" value="Genomic_DNA"/>
</dbReference>
<keyword evidence="2" id="KW-1185">Reference proteome</keyword>
<gene>
    <name evidence="1" type="ORF">VN97_g7469</name>
</gene>
<reference evidence="1" key="1">
    <citation type="submission" date="2015-06" db="EMBL/GenBank/DDBJ databases">
        <authorList>
            <person name="Nguyen H."/>
        </authorList>
    </citation>
    <scope>NUCLEOTIDE SEQUENCE</scope>
    <source>
        <strain evidence="1">DAOM 180753</strain>
    </source>
</reference>
<evidence type="ECO:0000313" key="2">
    <source>
        <dbReference type="Proteomes" id="UP001227192"/>
    </source>
</evidence>
<protein>
    <submittedName>
        <fullName evidence="1">Uncharacterized protein</fullName>
    </submittedName>
</protein>
<organism evidence="1 2">
    <name type="scientific">Penicillium thymicola</name>
    <dbReference type="NCBI Taxonomy" id="293382"/>
    <lineage>
        <taxon>Eukaryota</taxon>
        <taxon>Fungi</taxon>
        <taxon>Dikarya</taxon>
        <taxon>Ascomycota</taxon>
        <taxon>Pezizomycotina</taxon>
        <taxon>Eurotiomycetes</taxon>
        <taxon>Eurotiomycetidae</taxon>
        <taxon>Eurotiales</taxon>
        <taxon>Aspergillaceae</taxon>
        <taxon>Penicillium</taxon>
    </lineage>
</organism>
<proteinExistence type="predicted"/>
<accession>A0AAI9TEJ7</accession>
<sequence>MEILTAICVVFTALSSKKMKSFIFDGCSINKFTIHCIERCKKAVPNKALRHQLSPTKGVLNPGHYKSCTYVCA</sequence>
<name>A0AAI9TEJ7_PENTH</name>
<evidence type="ECO:0000313" key="1">
    <source>
        <dbReference type="EMBL" id="KAJ9485890.1"/>
    </source>
</evidence>
<reference evidence="1" key="2">
    <citation type="journal article" date="2016" name="Fungal Biol.">
        <title>Ochratoxin A production by Penicillium thymicola.</title>
        <authorList>
            <person name="Nguyen H.D.T."/>
            <person name="McMullin D.R."/>
            <person name="Ponomareva E."/>
            <person name="Riley R."/>
            <person name="Pomraning K.R."/>
            <person name="Baker S.E."/>
            <person name="Seifert K.A."/>
        </authorList>
    </citation>
    <scope>NUCLEOTIDE SEQUENCE</scope>
    <source>
        <strain evidence="1">DAOM 180753</strain>
    </source>
</reference>